<feature type="compositionally biased region" description="Low complexity" evidence="1">
    <location>
        <begin position="139"/>
        <end position="156"/>
    </location>
</feature>
<accession>A0A7Y9JE07</accession>
<feature type="compositionally biased region" description="Polar residues" evidence="1">
    <location>
        <begin position="74"/>
        <end position="86"/>
    </location>
</feature>
<gene>
    <name evidence="2" type="ORF">BJY14_000929</name>
</gene>
<sequence>MVRPVRRHWRRASRLITTIGACRPHRASSRWAAPECQASPIPSVSTKMSRRSRRPREVRPSAARAAASGPVSRNASGPLSPVSVSSRCVRIIPKAPTAPRQSMNRSVVGRLSAARRPSSTTTSRSSHRSGTGRVWGSQRPSSAARIAVASSSSSTSPRRDSTARLKGRSACSRRRRSVRGRTPANGSLRTGKRRRGGAACPFIPARCGAGSCGPSPRDVPRADAGGVPAAPGMVACSAPGEESRETPSGPAPSGGSARSAAEAAPFADRRCSAWGARAAAGSPSRPAARAAAFICAASQMASETWCQRGGPAGASGRPAPRAAGSPVRSLTQAPLPTAAR</sequence>
<feature type="region of interest" description="Disordered" evidence="1">
    <location>
        <begin position="26"/>
        <end position="197"/>
    </location>
</feature>
<evidence type="ECO:0000256" key="1">
    <source>
        <dbReference type="SAM" id="MobiDB-lite"/>
    </source>
</evidence>
<dbReference type="AlphaFoldDB" id="A0A7Y9JE07"/>
<dbReference type="Proteomes" id="UP000529783">
    <property type="component" value="Unassembled WGS sequence"/>
</dbReference>
<feature type="compositionally biased region" description="Low complexity" evidence="1">
    <location>
        <begin position="110"/>
        <end position="132"/>
    </location>
</feature>
<feature type="compositionally biased region" description="Low complexity" evidence="1">
    <location>
        <begin position="222"/>
        <end position="235"/>
    </location>
</feature>
<feature type="compositionally biased region" description="Low complexity" evidence="1">
    <location>
        <begin position="60"/>
        <end position="73"/>
    </location>
</feature>
<organism evidence="2 3">
    <name type="scientific">Actinomadura luteofluorescens</name>
    <dbReference type="NCBI Taxonomy" id="46163"/>
    <lineage>
        <taxon>Bacteria</taxon>
        <taxon>Bacillati</taxon>
        <taxon>Actinomycetota</taxon>
        <taxon>Actinomycetes</taxon>
        <taxon>Streptosporangiales</taxon>
        <taxon>Thermomonosporaceae</taxon>
        <taxon>Actinomadura</taxon>
    </lineage>
</organism>
<reference evidence="2 3" key="1">
    <citation type="submission" date="2020-07" db="EMBL/GenBank/DDBJ databases">
        <title>Sequencing the genomes of 1000 actinobacteria strains.</title>
        <authorList>
            <person name="Klenk H.-P."/>
        </authorList>
    </citation>
    <scope>NUCLEOTIDE SEQUENCE [LARGE SCALE GENOMIC DNA]</scope>
    <source>
        <strain evidence="2 3">DSM 40398</strain>
    </source>
</reference>
<protein>
    <submittedName>
        <fullName evidence="2">Uncharacterized protein</fullName>
    </submittedName>
</protein>
<feature type="region of interest" description="Disordered" evidence="1">
    <location>
        <begin position="305"/>
        <end position="340"/>
    </location>
</feature>
<evidence type="ECO:0000313" key="3">
    <source>
        <dbReference type="Proteomes" id="UP000529783"/>
    </source>
</evidence>
<comment type="caution">
    <text evidence="2">The sequence shown here is derived from an EMBL/GenBank/DDBJ whole genome shotgun (WGS) entry which is preliminary data.</text>
</comment>
<evidence type="ECO:0000313" key="2">
    <source>
        <dbReference type="EMBL" id="NYD44946.1"/>
    </source>
</evidence>
<feature type="compositionally biased region" description="Low complexity" evidence="1">
    <location>
        <begin position="247"/>
        <end position="264"/>
    </location>
</feature>
<dbReference type="EMBL" id="JACCBA010000001">
    <property type="protein sequence ID" value="NYD44946.1"/>
    <property type="molecule type" value="Genomic_DNA"/>
</dbReference>
<feature type="region of interest" description="Disordered" evidence="1">
    <location>
        <begin position="210"/>
        <end position="264"/>
    </location>
</feature>
<feature type="compositionally biased region" description="Low complexity" evidence="1">
    <location>
        <begin position="314"/>
        <end position="329"/>
    </location>
</feature>
<proteinExistence type="predicted"/>
<keyword evidence="3" id="KW-1185">Reference proteome</keyword>
<feature type="compositionally biased region" description="Basic residues" evidence="1">
    <location>
        <begin position="165"/>
        <end position="179"/>
    </location>
</feature>
<name>A0A7Y9JE07_9ACTN</name>